<keyword evidence="4" id="KW-1003">Cell membrane</keyword>
<keyword evidence="5 9" id="KW-0812">Transmembrane</keyword>
<dbReference type="Gene3D" id="1.20.1530.20">
    <property type="match status" value="1"/>
</dbReference>
<feature type="transmembrane region" description="Helical" evidence="9">
    <location>
        <begin position="392"/>
        <end position="415"/>
    </location>
</feature>
<dbReference type="InterPro" id="IPR006153">
    <property type="entry name" value="Cation/H_exchanger_TM"/>
</dbReference>
<keyword evidence="8 9" id="KW-0472">Membrane</keyword>
<organism evidence="11 12">
    <name type="scientific">Haloferula sargassicola</name>
    <dbReference type="NCBI Taxonomy" id="490096"/>
    <lineage>
        <taxon>Bacteria</taxon>
        <taxon>Pseudomonadati</taxon>
        <taxon>Verrucomicrobiota</taxon>
        <taxon>Verrucomicrobiia</taxon>
        <taxon>Verrucomicrobiales</taxon>
        <taxon>Verrucomicrobiaceae</taxon>
        <taxon>Haloferula</taxon>
    </lineage>
</organism>
<accession>A0ABP9ULX3</accession>
<keyword evidence="7" id="KW-0406">Ion transport</keyword>
<name>A0ABP9ULX3_9BACT</name>
<keyword evidence="3" id="KW-0050">Antiport</keyword>
<gene>
    <name evidence="11" type="primary">nhaP2_2</name>
    <name evidence="11" type="ORF">Hsar01_00908</name>
</gene>
<feature type="domain" description="Cation/H+ exchanger transmembrane" evidence="10">
    <location>
        <begin position="26"/>
        <end position="416"/>
    </location>
</feature>
<dbReference type="RefSeq" id="WP_353565847.1">
    <property type="nucleotide sequence ID" value="NZ_BAABRI010000004.1"/>
</dbReference>
<reference evidence="11 12" key="1">
    <citation type="submission" date="2024-02" db="EMBL/GenBank/DDBJ databases">
        <title>Haloferula sargassicola NBRC 104335.</title>
        <authorList>
            <person name="Ichikawa N."/>
            <person name="Katano-Makiyama Y."/>
            <person name="Hidaka K."/>
        </authorList>
    </citation>
    <scope>NUCLEOTIDE SEQUENCE [LARGE SCALE GENOMIC DNA]</scope>
    <source>
        <strain evidence="11 12">NBRC 104335</strain>
    </source>
</reference>
<evidence type="ECO:0000256" key="9">
    <source>
        <dbReference type="SAM" id="Phobius"/>
    </source>
</evidence>
<evidence type="ECO:0000256" key="7">
    <source>
        <dbReference type="ARBA" id="ARBA00023065"/>
    </source>
</evidence>
<evidence type="ECO:0000259" key="10">
    <source>
        <dbReference type="Pfam" id="PF00999"/>
    </source>
</evidence>
<dbReference type="Proteomes" id="UP001476282">
    <property type="component" value="Unassembled WGS sequence"/>
</dbReference>
<feature type="transmembrane region" description="Helical" evidence="9">
    <location>
        <begin position="198"/>
        <end position="220"/>
    </location>
</feature>
<evidence type="ECO:0000313" key="11">
    <source>
        <dbReference type="EMBL" id="GAA5481697.1"/>
    </source>
</evidence>
<feature type="transmembrane region" description="Helical" evidence="9">
    <location>
        <begin position="163"/>
        <end position="186"/>
    </location>
</feature>
<feature type="transmembrane region" description="Helical" evidence="9">
    <location>
        <begin position="69"/>
        <end position="90"/>
    </location>
</feature>
<feature type="transmembrane region" description="Helical" evidence="9">
    <location>
        <begin position="232"/>
        <end position="251"/>
    </location>
</feature>
<comment type="subcellular location">
    <subcellularLocation>
        <location evidence="1">Cell membrane</location>
        <topology evidence="1">Multi-pass membrane protein</topology>
    </subcellularLocation>
</comment>
<dbReference type="PANTHER" id="PTHR32507:SF0">
    <property type="entry name" value="NA(+)_H(+) ANTIPORTER 2-RELATED"/>
    <property type="match status" value="1"/>
</dbReference>
<dbReference type="EMBL" id="BAABRI010000004">
    <property type="protein sequence ID" value="GAA5481697.1"/>
    <property type="molecule type" value="Genomic_DNA"/>
</dbReference>
<dbReference type="InterPro" id="IPR036291">
    <property type="entry name" value="NAD(P)-bd_dom_sf"/>
</dbReference>
<feature type="transmembrane region" description="Helical" evidence="9">
    <location>
        <begin position="39"/>
        <end position="57"/>
    </location>
</feature>
<dbReference type="PANTHER" id="PTHR32507">
    <property type="entry name" value="NA(+)/H(+) ANTIPORTER 1"/>
    <property type="match status" value="1"/>
</dbReference>
<dbReference type="InterPro" id="IPR038770">
    <property type="entry name" value="Na+/solute_symporter_sf"/>
</dbReference>
<keyword evidence="12" id="KW-1185">Reference proteome</keyword>
<comment type="caution">
    <text evidence="11">The sequence shown here is derived from an EMBL/GenBank/DDBJ whole genome shotgun (WGS) entry which is preliminary data.</text>
</comment>
<dbReference type="SUPFAM" id="SSF51735">
    <property type="entry name" value="NAD(P)-binding Rossmann-fold domains"/>
    <property type="match status" value="1"/>
</dbReference>
<feature type="transmembrane region" description="Helical" evidence="9">
    <location>
        <begin position="316"/>
        <end position="335"/>
    </location>
</feature>
<keyword evidence="6 9" id="KW-1133">Transmembrane helix</keyword>
<feature type="transmembrane region" description="Helical" evidence="9">
    <location>
        <begin position="347"/>
        <end position="367"/>
    </location>
</feature>
<evidence type="ECO:0000256" key="8">
    <source>
        <dbReference type="ARBA" id="ARBA00023136"/>
    </source>
</evidence>
<evidence type="ECO:0000256" key="6">
    <source>
        <dbReference type="ARBA" id="ARBA00022989"/>
    </source>
</evidence>
<sequence>MPLLLAAQAPMSALAYLTLILALGVVAQWIAWRFKLPSILLLLAFGFGLGQLTGVRIDDFLAGGSGHGSPLLSAVGLFVAIILFEGGLTLKFSELRESGLPILRLCTLAVALSCALTTTFMIYGLGYDIRLAALTGAILTVTGPTVIAPLLRHVNPTRKMASIFKWEGIVVDPIGAILGVLVFIIALSSRADTASSQVLLAIGKMILVGGFGGYALGKIVELLLRRHLIPDFLQPVFLLAVVAVAFTLSNLVEKEAGLLTVTVLGVVLANQRSVSVRHILEFKENLRTLIISSLFLVLSGRISLPELHDALGKGGALLAFLIVVGRPLSVFGSLAGSKQTTFKERAFLAFLAPRGIVAAAVASIFALEFEVAANNGRFGELGPVIASQSREITALIFLVIIGTVAIYGLAAAPLARALGLASKNPTGILFAGADAWARLVAKALHDDGHRVMLLDTNYSNIAASKLLGLDAQRANILSEFAEEELDFNGLGSLVAGTPNDEVNSIAAQRFSHHFDRAHVWQLAPSDRSAHHRTATSSEIRVQNCFTGAPDHRKLQQMAHQGALVKKSNLTEKFTFEDFEKTYAGTSAMVLFITDSSRGLRPAPAEIEKLPPGSTLYVLVPENAETVELKPETSAARDQ</sequence>
<evidence type="ECO:0000256" key="3">
    <source>
        <dbReference type="ARBA" id="ARBA00022449"/>
    </source>
</evidence>
<dbReference type="Pfam" id="PF00999">
    <property type="entry name" value="Na_H_Exchanger"/>
    <property type="match status" value="1"/>
</dbReference>
<evidence type="ECO:0000313" key="12">
    <source>
        <dbReference type="Proteomes" id="UP001476282"/>
    </source>
</evidence>
<evidence type="ECO:0000256" key="4">
    <source>
        <dbReference type="ARBA" id="ARBA00022475"/>
    </source>
</evidence>
<proteinExistence type="predicted"/>
<evidence type="ECO:0000256" key="5">
    <source>
        <dbReference type="ARBA" id="ARBA00022692"/>
    </source>
</evidence>
<evidence type="ECO:0000256" key="1">
    <source>
        <dbReference type="ARBA" id="ARBA00004651"/>
    </source>
</evidence>
<dbReference type="Gene3D" id="3.40.50.720">
    <property type="entry name" value="NAD(P)-binding Rossmann-like Domain"/>
    <property type="match status" value="1"/>
</dbReference>
<feature type="transmembrane region" description="Helical" evidence="9">
    <location>
        <begin position="13"/>
        <end position="32"/>
    </location>
</feature>
<keyword evidence="2" id="KW-0813">Transport</keyword>
<feature type="transmembrane region" description="Helical" evidence="9">
    <location>
        <begin position="131"/>
        <end position="151"/>
    </location>
</feature>
<protein>
    <submittedName>
        <fullName evidence="11">K(+)/H(+) antiporter NhaP2</fullName>
    </submittedName>
</protein>
<feature type="transmembrane region" description="Helical" evidence="9">
    <location>
        <begin position="102"/>
        <end position="125"/>
    </location>
</feature>
<evidence type="ECO:0000256" key="2">
    <source>
        <dbReference type="ARBA" id="ARBA00022448"/>
    </source>
</evidence>